<evidence type="ECO:0000256" key="1">
    <source>
        <dbReference type="ARBA" id="ARBA00022603"/>
    </source>
</evidence>
<dbReference type="SUPFAM" id="SSF53335">
    <property type="entry name" value="S-adenosyl-L-methionine-dependent methyltransferases"/>
    <property type="match status" value="1"/>
</dbReference>
<feature type="binding site" evidence="5">
    <location>
        <position position="281"/>
    </location>
    <ligand>
        <name>S-adenosyl-L-methionine</name>
        <dbReference type="ChEBI" id="CHEBI:59789"/>
    </ligand>
</feature>
<evidence type="ECO:0000256" key="4">
    <source>
        <dbReference type="ARBA" id="ARBA00022884"/>
    </source>
</evidence>
<reference evidence="8" key="1">
    <citation type="submission" date="2022-11" db="EMBL/GenBank/DDBJ databases">
        <authorList>
            <person name="Morgan W.R."/>
            <person name="Tartar A."/>
        </authorList>
    </citation>
    <scope>NUCLEOTIDE SEQUENCE</scope>
    <source>
        <strain evidence="8">ARSEF 373</strain>
    </source>
</reference>
<protein>
    <recommendedName>
        <fullName evidence="7">SAM-dependent MTase RsmB/NOP-type domain-containing protein</fullName>
    </recommendedName>
</protein>
<dbReference type="EMBL" id="DAKRPA010000090">
    <property type="protein sequence ID" value="DAZ99081.1"/>
    <property type="molecule type" value="Genomic_DNA"/>
</dbReference>
<dbReference type="GO" id="GO:0003723">
    <property type="term" value="F:RNA binding"/>
    <property type="evidence" value="ECO:0007669"/>
    <property type="project" value="UniProtKB-UniRule"/>
</dbReference>
<evidence type="ECO:0000256" key="5">
    <source>
        <dbReference type="PROSITE-ProRule" id="PRU01023"/>
    </source>
</evidence>
<feature type="domain" description="SAM-dependent MTase RsmB/NOP-type" evidence="7">
    <location>
        <begin position="50"/>
        <end position="405"/>
    </location>
</feature>
<keyword evidence="2 5" id="KW-0808">Transferase</keyword>
<dbReference type="PANTHER" id="PTHR22807">
    <property type="entry name" value="NOP2 YEAST -RELATED NOL1/NOP2/FMU SUN DOMAIN-CONTAINING"/>
    <property type="match status" value="1"/>
</dbReference>
<comment type="similarity">
    <text evidence="5">Belongs to the class I-like SAM-binding methyltransferase superfamily. RsmB/NOP family.</text>
</comment>
<dbReference type="CDD" id="cd02440">
    <property type="entry name" value="AdoMet_MTases"/>
    <property type="match status" value="1"/>
</dbReference>
<comment type="caution">
    <text evidence="8">The sequence shown here is derived from an EMBL/GenBank/DDBJ whole genome shotgun (WGS) entry which is preliminary data.</text>
</comment>
<comment type="caution">
    <text evidence="5">Lacks conserved residue(s) required for the propagation of feature annotation.</text>
</comment>
<keyword evidence="1 5" id="KW-0489">Methyltransferase</keyword>
<dbReference type="Proteomes" id="UP001146120">
    <property type="component" value="Unassembled WGS sequence"/>
</dbReference>
<evidence type="ECO:0000313" key="8">
    <source>
        <dbReference type="EMBL" id="DAZ99081.1"/>
    </source>
</evidence>
<name>A0AAV2Z0T2_9STRA</name>
<dbReference type="GO" id="GO:0008173">
    <property type="term" value="F:RNA methyltransferase activity"/>
    <property type="evidence" value="ECO:0007669"/>
    <property type="project" value="InterPro"/>
</dbReference>
<feature type="active site" description="Nucleophile" evidence="5">
    <location>
        <position position="344"/>
    </location>
</feature>
<dbReference type="Gene3D" id="3.40.50.150">
    <property type="entry name" value="Vaccinia Virus protein VP39"/>
    <property type="match status" value="1"/>
</dbReference>
<evidence type="ECO:0000256" key="2">
    <source>
        <dbReference type="ARBA" id="ARBA00022679"/>
    </source>
</evidence>
<organism evidence="8 9">
    <name type="scientific">Lagenidium giganteum</name>
    <dbReference type="NCBI Taxonomy" id="4803"/>
    <lineage>
        <taxon>Eukaryota</taxon>
        <taxon>Sar</taxon>
        <taxon>Stramenopiles</taxon>
        <taxon>Oomycota</taxon>
        <taxon>Peronosporomycetes</taxon>
        <taxon>Pythiales</taxon>
        <taxon>Pythiaceae</taxon>
    </lineage>
</organism>
<evidence type="ECO:0000259" key="7">
    <source>
        <dbReference type="PROSITE" id="PS51686"/>
    </source>
</evidence>
<evidence type="ECO:0000256" key="3">
    <source>
        <dbReference type="ARBA" id="ARBA00022691"/>
    </source>
</evidence>
<dbReference type="InterPro" id="IPR023267">
    <property type="entry name" value="RCMT"/>
</dbReference>
<evidence type="ECO:0000256" key="6">
    <source>
        <dbReference type="SAM" id="MobiDB-lite"/>
    </source>
</evidence>
<dbReference type="PROSITE" id="PS51686">
    <property type="entry name" value="SAM_MT_RSMB_NOP"/>
    <property type="match status" value="1"/>
</dbReference>
<feature type="region of interest" description="Disordered" evidence="6">
    <location>
        <begin position="406"/>
        <end position="437"/>
    </location>
</feature>
<dbReference type="Pfam" id="PF01189">
    <property type="entry name" value="Methyltr_RsmB-F"/>
    <property type="match status" value="2"/>
</dbReference>
<dbReference type="InterPro" id="IPR049560">
    <property type="entry name" value="MeTrfase_RsmB-F_NOP2_cat"/>
</dbReference>
<feature type="binding site" evidence="5">
    <location>
        <position position="213"/>
    </location>
    <ligand>
        <name>S-adenosyl-L-methionine</name>
        <dbReference type="ChEBI" id="CHEBI:59789"/>
    </ligand>
</feature>
<dbReference type="GO" id="GO:0001510">
    <property type="term" value="P:RNA methylation"/>
    <property type="evidence" value="ECO:0007669"/>
    <property type="project" value="InterPro"/>
</dbReference>
<gene>
    <name evidence="8" type="ORF">N0F65_008386</name>
</gene>
<keyword evidence="4 5" id="KW-0694">RNA-binding</keyword>
<dbReference type="InterPro" id="IPR001678">
    <property type="entry name" value="MeTrfase_RsmB-F_NOP2_dom"/>
</dbReference>
<keyword evidence="9" id="KW-1185">Reference proteome</keyword>
<reference evidence="8" key="2">
    <citation type="journal article" date="2023" name="Microbiol Resour">
        <title>Decontamination and Annotation of the Draft Genome Sequence of the Oomycete Lagenidium giganteum ARSEF 373.</title>
        <authorList>
            <person name="Morgan W.R."/>
            <person name="Tartar A."/>
        </authorList>
    </citation>
    <scope>NUCLEOTIDE SEQUENCE</scope>
    <source>
        <strain evidence="8">ARSEF 373</strain>
    </source>
</reference>
<feature type="binding site" evidence="5">
    <location>
        <position position="173"/>
    </location>
    <ligand>
        <name>S-adenosyl-L-methionine</name>
        <dbReference type="ChEBI" id="CHEBI:59789"/>
    </ligand>
</feature>
<keyword evidence="3 5" id="KW-0949">S-adenosyl-L-methionine</keyword>
<dbReference type="InterPro" id="IPR029063">
    <property type="entry name" value="SAM-dependent_MTases_sf"/>
</dbReference>
<proteinExistence type="inferred from homology"/>
<evidence type="ECO:0000313" key="9">
    <source>
        <dbReference type="Proteomes" id="UP001146120"/>
    </source>
</evidence>
<sequence length="437" mass="48441">MEVSDAMAVGGDDGVGECAGLWIDREILKTSGFLEFLRQHEIDLLHLIPPAAQSEQGEQRFVRLKRAADANDEASQLERVKQSLVDAGFPDVAPVPASWVPGFYSLPASVPLSRLTAYKNGLMYGIDISSGYAVTLLHIQQGEHVLDLCCAPGAKLTMMADLLEMNGSVTGVDYSRSRIAACKQLIHKYQLIRQPCDSAETSSAWRCRLFHADGRTFNVGPKTECARVEGIETILDTNAIATRSVQGQKRKRENKSARAREAKQPKVWNFDAALFDKVLVDAECTHDGSIKHLQKMKTLEEWTKYVDEHLNDKELDRILQLQKDLIRNGFKMLKPGGTMIYSTCSLSVKQNEHIVEAFLRDHPTASLIPVVTTDIPCESGRIPGTLRFTPSNNTSGLFIAKISKSKKNDDVPLEEVKADPVVDEPDAKKPRDKIKAT</sequence>
<dbReference type="PRINTS" id="PR02008">
    <property type="entry name" value="RCMTFAMILY"/>
</dbReference>
<accession>A0AAV2Z0T2</accession>
<dbReference type="AlphaFoldDB" id="A0AAV2Z0T2"/>
<dbReference type="PANTHER" id="PTHR22807:SF16">
    <property type="entry name" value="SAM-DEPENDENT MTASE RSMB_NOP-TYPE DOMAIN-CONTAINING PROTEIN"/>
    <property type="match status" value="1"/>
</dbReference>